<protein>
    <submittedName>
        <fullName evidence="3">Anti-anti-sigma factor</fullName>
    </submittedName>
</protein>
<keyword evidence="4" id="KW-1185">Reference proteome</keyword>
<organism evidence="3 4">
    <name type="scientific">Actinoplanes campanulatus</name>
    <dbReference type="NCBI Taxonomy" id="113559"/>
    <lineage>
        <taxon>Bacteria</taxon>
        <taxon>Bacillati</taxon>
        <taxon>Actinomycetota</taxon>
        <taxon>Actinomycetes</taxon>
        <taxon>Micromonosporales</taxon>
        <taxon>Micromonosporaceae</taxon>
        <taxon>Actinoplanes</taxon>
    </lineage>
</organism>
<dbReference type="Gene3D" id="3.30.750.24">
    <property type="entry name" value="STAS domain"/>
    <property type="match status" value="1"/>
</dbReference>
<evidence type="ECO:0000313" key="2">
    <source>
        <dbReference type="EMBL" id="GID43191.1"/>
    </source>
</evidence>
<evidence type="ECO:0000313" key="5">
    <source>
        <dbReference type="Proteomes" id="UP000645640"/>
    </source>
</evidence>
<dbReference type="Proteomes" id="UP000590749">
    <property type="component" value="Unassembled WGS sequence"/>
</dbReference>
<accession>A0A7W5AQS2</accession>
<dbReference type="InterPro" id="IPR002645">
    <property type="entry name" value="STAS_dom"/>
</dbReference>
<sequence>MTATTVAVNTGPDGTLVIQLRGVLNAEHAADLRHTLIHAIRHTRPSCLILDLAGVREIDAISLGALAAACHLGDVQHVAVYLDHSPEPVARQLAAAGVAHHRLRDITR</sequence>
<dbReference type="SUPFAM" id="SSF52091">
    <property type="entry name" value="SpoIIaa-like"/>
    <property type="match status" value="1"/>
</dbReference>
<dbReference type="PROSITE" id="PS50801">
    <property type="entry name" value="STAS"/>
    <property type="match status" value="1"/>
</dbReference>
<proteinExistence type="predicted"/>
<reference evidence="3 4" key="1">
    <citation type="submission" date="2020-08" db="EMBL/GenBank/DDBJ databases">
        <title>Genomic Encyclopedia of Type Strains, Phase III (KMG-III): the genomes of soil and plant-associated and newly described type strains.</title>
        <authorList>
            <person name="Whitman W."/>
        </authorList>
    </citation>
    <scope>NUCLEOTIDE SEQUENCE [LARGE SCALE GENOMIC DNA]</scope>
    <source>
        <strain evidence="3 4">CECT 3287</strain>
    </source>
</reference>
<gene>
    <name evidence="2" type="ORF">Aca07nite_04660</name>
    <name evidence="3" type="ORF">FHR83_008345</name>
</gene>
<dbReference type="AlphaFoldDB" id="A0A7W5AQS2"/>
<evidence type="ECO:0000313" key="3">
    <source>
        <dbReference type="EMBL" id="MBB3100620.1"/>
    </source>
</evidence>
<dbReference type="CDD" id="cd07043">
    <property type="entry name" value="STAS_anti-anti-sigma_factors"/>
    <property type="match status" value="1"/>
</dbReference>
<name>A0A7W5AQS2_9ACTN</name>
<dbReference type="InterPro" id="IPR036513">
    <property type="entry name" value="STAS_dom_sf"/>
</dbReference>
<reference evidence="2 5" key="2">
    <citation type="submission" date="2021-01" db="EMBL/GenBank/DDBJ databases">
        <title>Whole genome shotgun sequence of Actinoplanes capillaceus NBRC 16408.</title>
        <authorList>
            <person name="Komaki H."/>
            <person name="Tamura T."/>
        </authorList>
    </citation>
    <scope>NUCLEOTIDE SEQUENCE [LARGE SCALE GENOMIC DNA]</scope>
    <source>
        <strain evidence="2 5">NBRC 16408</strain>
    </source>
</reference>
<dbReference type="Pfam" id="PF01740">
    <property type="entry name" value="STAS"/>
    <property type="match status" value="1"/>
</dbReference>
<evidence type="ECO:0000259" key="1">
    <source>
        <dbReference type="PROSITE" id="PS50801"/>
    </source>
</evidence>
<evidence type="ECO:0000313" key="4">
    <source>
        <dbReference type="Proteomes" id="UP000590749"/>
    </source>
</evidence>
<dbReference type="EMBL" id="JACHXF010000027">
    <property type="protein sequence ID" value="MBB3100620.1"/>
    <property type="molecule type" value="Genomic_DNA"/>
</dbReference>
<dbReference type="EMBL" id="BOMF01000007">
    <property type="protein sequence ID" value="GID43191.1"/>
    <property type="molecule type" value="Genomic_DNA"/>
</dbReference>
<dbReference type="RefSeq" id="WP_183226670.1">
    <property type="nucleotide sequence ID" value="NZ_BAAAGQ010000015.1"/>
</dbReference>
<feature type="domain" description="STAS" evidence="1">
    <location>
        <begin position="13"/>
        <end position="108"/>
    </location>
</feature>
<comment type="caution">
    <text evidence="3">The sequence shown here is derived from an EMBL/GenBank/DDBJ whole genome shotgun (WGS) entry which is preliminary data.</text>
</comment>